<organism evidence="2 3">
    <name type="scientific">Discostella pseudostelligera</name>
    <dbReference type="NCBI Taxonomy" id="259834"/>
    <lineage>
        <taxon>Eukaryota</taxon>
        <taxon>Sar</taxon>
        <taxon>Stramenopiles</taxon>
        <taxon>Ochrophyta</taxon>
        <taxon>Bacillariophyta</taxon>
        <taxon>Coscinodiscophyceae</taxon>
        <taxon>Thalassiosirophycidae</taxon>
        <taxon>Stephanodiscales</taxon>
        <taxon>Stephanodiscaceae</taxon>
        <taxon>Discostella</taxon>
    </lineage>
</organism>
<feature type="domain" description="HD/PDEase" evidence="1">
    <location>
        <begin position="97"/>
        <end position="216"/>
    </location>
</feature>
<dbReference type="PANTHER" id="PTHR11373">
    <property type="entry name" value="DEOXYNUCLEOSIDE TRIPHOSPHATE TRIPHOSPHOHYDROLASE"/>
    <property type="match status" value="1"/>
</dbReference>
<dbReference type="SMART" id="SM00471">
    <property type="entry name" value="HDc"/>
    <property type="match status" value="1"/>
</dbReference>
<dbReference type="InterPro" id="IPR050135">
    <property type="entry name" value="dGTPase-like"/>
</dbReference>
<proteinExistence type="predicted"/>
<dbReference type="Gene3D" id="3.30.70.2760">
    <property type="match status" value="1"/>
</dbReference>
<comment type="caution">
    <text evidence="2">The sequence shown here is derived from an EMBL/GenBank/DDBJ whole genome shotgun (WGS) entry which is preliminary data.</text>
</comment>
<gene>
    <name evidence="2" type="ORF">ACHAWU_008711</name>
</gene>
<reference evidence="2 3" key="1">
    <citation type="submission" date="2024-10" db="EMBL/GenBank/DDBJ databases">
        <title>Updated reference genomes for cyclostephanoid diatoms.</title>
        <authorList>
            <person name="Roberts W.R."/>
            <person name="Alverson A.J."/>
        </authorList>
    </citation>
    <scope>NUCLEOTIDE SEQUENCE [LARGE SCALE GENOMIC DNA]</scope>
    <source>
        <strain evidence="2 3">AJA232-27</strain>
    </source>
</reference>
<dbReference type="InterPro" id="IPR006674">
    <property type="entry name" value="HD_domain"/>
</dbReference>
<protein>
    <recommendedName>
        <fullName evidence="1">HD/PDEase domain-containing protein</fullName>
    </recommendedName>
</protein>
<dbReference type="SUPFAM" id="SSF109604">
    <property type="entry name" value="HD-domain/PDEase-like"/>
    <property type="match status" value="1"/>
</dbReference>
<dbReference type="Pfam" id="PF01966">
    <property type="entry name" value="HD"/>
    <property type="match status" value="1"/>
</dbReference>
<dbReference type="Gene3D" id="1.10.3210.10">
    <property type="entry name" value="Hypothetical protein af1432"/>
    <property type="match status" value="1"/>
</dbReference>
<dbReference type="InterPro" id="IPR003607">
    <property type="entry name" value="HD/PDEase_dom"/>
</dbReference>
<name>A0ABD3M635_9STRA</name>
<evidence type="ECO:0000313" key="2">
    <source>
        <dbReference type="EMBL" id="KAL3759102.1"/>
    </source>
</evidence>
<accession>A0ABD3M635</accession>
<dbReference type="EMBL" id="JALLBG020000214">
    <property type="protein sequence ID" value="KAL3759102.1"/>
    <property type="molecule type" value="Genomic_DNA"/>
</dbReference>
<dbReference type="CDD" id="cd00077">
    <property type="entry name" value="HDc"/>
    <property type="match status" value="1"/>
</dbReference>
<dbReference type="AlphaFoldDB" id="A0ABD3M635"/>
<keyword evidence="3" id="KW-1185">Reference proteome</keyword>
<dbReference type="PANTHER" id="PTHR11373:SF4">
    <property type="entry name" value="DEOXYNUCLEOSIDE TRIPHOSPHATE TRIPHOSPHOHYDROLASE SAMHD1"/>
    <property type="match status" value="1"/>
</dbReference>
<evidence type="ECO:0000259" key="1">
    <source>
        <dbReference type="SMART" id="SM00471"/>
    </source>
</evidence>
<evidence type="ECO:0000313" key="3">
    <source>
        <dbReference type="Proteomes" id="UP001530293"/>
    </source>
</evidence>
<sequence length="685" mass="78586">MATYNQLTKFKTGGIKPEFQPTTITDSMFESIVSPNKMLTFKTHGIGKKFRASKTKDDVHGSILICPLSKVLMDTAHTQRLKKLKQLGCSHQTYMCATHWRFEHSLGVMHLAGEWVDAIHLRQPKLGITPKDKVCVKIAGLLHDLGHGPFSHTYEHFLGEHDAVMEKGSFQGQTFDKEMYEEYLDKPEGWAHEDATLMMIDDLLRALGLEIDESNLDGPLKQIRDGFDATQFGLWNKENANMPLPTESLMTSRDFIFVKECIIGHPLPPKGMSIKAFKASNLPKALIGRSEPHKEFLYDIVCNRYSGFDVDKIDYLARDTLRSHGIDCVKDTSKRLIEDKAFVARAECPDPSKCWKCQQNPFGPKTHLMICFPTSEASSVMNIFRQRFIEHDRLYQHWKTSCFNYMCSDILLLAEPHFKLTVTKFNDDGTYVTMKVPISRAMMYPDAYLKLNDEIFSKIEDSDNENLIPAKRLIERYNSHTKYERIDAHIVNDDEPWTKMLWEMGKDEIINEILALTALDMSDNEGSVLDIDDIIIEKRQIHHGMKDKNPVDYMRFLDTDDYDLSPDCLPMAKKVPVGTYAGSYPLMQNKVCVICRSFDTAKQDRLKRCYAEFINNLKSEQFSNIEFEELPQTPPRKLNGDFVYEGSMPCVSQTPLKYEGFDLPVSKRQKNDTTTSLFSKVVSQK</sequence>
<dbReference type="Proteomes" id="UP001530293">
    <property type="component" value="Unassembled WGS sequence"/>
</dbReference>